<evidence type="ECO:0000313" key="4">
    <source>
        <dbReference type="EMBL" id="KKO21112.1"/>
    </source>
</evidence>
<comment type="similarity">
    <text evidence="3">Belongs to the DNA gyrase inhibitor YacG family.</text>
</comment>
<reference evidence="4 5" key="1">
    <citation type="journal article" date="2013" name="BMC Microbiol.">
        <title>Identification of the type II cytochrome c maturation pathway in anammox bacteria by comparative genomics.</title>
        <authorList>
            <person name="Ferousi C."/>
            <person name="Speth D.R."/>
            <person name="Reimann J."/>
            <person name="Op den Camp H.J."/>
            <person name="Allen J.W."/>
            <person name="Keltjens J.T."/>
            <person name="Jetten M.S."/>
        </authorList>
    </citation>
    <scope>NUCLEOTIDE SEQUENCE [LARGE SCALE GENOMIC DNA]</scope>
    <source>
        <strain evidence="4">RU1</strain>
    </source>
</reference>
<keyword evidence="1 3" id="KW-0479">Metal-binding</keyword>
<evidence type="ECO:0000256" key="3">
    <source>
        <dbReference type="HAMAP-Rule" id="MF_00649"/>
    </source>
</evidence>
<organism evidence="4 5">
    <name type="scientific">Candidatus Brocadia fulgida</name>
    <dbReference type="NCBI Taxonomy" id="380242"/>
    <lineage>
        <taxon>Bacteria</taxon>
        <taxon>Pseudomonadati</taxon>
        <taxon>Planctomycetota</taxon>
        <taxon>Candidatus Brocadiia</taxon>
        <taxon>Candidatus Brocadiales</taxon>
        <taxon>Candidatus Brocadiaceae</taxon>
        <taxon>Candidatus Brocadia</taxon>
    </lineage>
</organism>
<keyword evidence="2 3" id="KW-0862">Zinc</keyword>
<feature type="binding site" evidence="3">
    <location>
        <position position="16"/>
    </location>
    <ligand>
        <name>Zn(2+)</name>
        <dbReference type="ChEBI" id="CHEBI:29105"/>
    </ligand>
</feature>
<feature type="binding site" evidence="3">
    <location>
        <position position="38"/>
    </location>
    <ligand>
        <name>Zn(2+)</name>
        <dbReference type="ChEBI" id="CHEBI:29105"/>
    </ligand>
</feature>
<comment type="cofactor">
    <cofactor evidence="3">
        <name>Zn(2+)</name>
        <dbReference type="ChEBI" id="CHEBI:29105"/>
    </cofactor>
    <text evidence="3">Binds 1 zinc ion.</text>
</comment>
<accession>A0A0M2UZ77</accession>
<dbReference type="Pfam" id="PF03884">
    <property type="entry name" value="YacG"/>
    <property type="match status" value="1"/>
</dbReference>
<dbReference type="GO" id="GO:0008270">
    <property type="term" value="F:zinc ion binding"/>
    <property type="evidence" value="ECO:0007669"/>
    <property type="project" value="UniProtKB-UniRule"/>
</dbReference>
<dbReference type="AlphaFoldDB" id="A0A0M2UZ77"/>
<gene>
    <name evidence="3" type="primary">yacG</name>
    <name evidence="4" type="ORF">BROFUL_00158</name>
</gene>
<feature type="binding site" evidence="3">
    <location>
        <position position="13"/>
    </location>
    <ligand>
        <name>Zn(2+)</name>
        <dbReference type="ChEBI" id="CHEBI:29105"/>
    </ligand>
</feature>
<comment type="caution">
    <text evidence="4">The sequence shown here is derived from an EMBL/GenBank/DDBJ whole genome shotgun (WGS) entry which is preliminary data.</text>
</comment>
<dbReference type="GO" id="GO:0008657">
    <property type="term" value="F:DNA topoisomerase type II (double strand cut, ATP-hydrolyzing) inhibitor activity"/>
    <property type="evidence" value="ECO:0007669"/>
    <property type="project" value="UniProtKB-UniRule"/>
</dbReference>
<dbReference type="HAMAP" id="MF_00649">
    <property type="entry name" value="DNA_gyrase_inhibitor_YacG"/>
    <property type="match status" value="1"/>
</dbReference>
<dbReference type="GO" id="GO:0006355">
    <property type="term" value="P:regulation of DNA-templated transcription"/>
    <property type="evidence" value="ECO:0007669"/>
    <property type="project" value="InterPro"/>
</dbReference>
<dbReference type="PANTHER" id="PTHR36150">
    <property type="entry name" value="DNA GYRASE INHIBITOR YACG"/>
    <property type="match status" value="1"/>
</dbReference>
<dbReference type="Proteomes" id="UP000034954">
    <property type="component" value="Unassembled WGS sequence"/>
</dbReference>
<evidence type="ECO:0000256" key="2">
    <source>
        <dbReference type="ARBA" id="ARBA00022833"/>
    </source>
</evidence>
<proteinExistence type="inferred from homology"/>
<name>A0A0M2UZ77_9BACT</name>
<dbReference type="InterPro" id="IPR005584">
    <property type="entry name" value="DNA_gyrase_inhibitor_YacG"/>
</dbReference>
<dbReference type="SUPFAM" id="SSF57716">
    <property type="entry name" value="Glucocorticoid receptor-like (DNA-binding domain)"/>
    <property type="match status" value="1"/>
</dbReference>
<dbReference type="Gene3D" id="3.30.50.10">
    <property type="entry name" value="Erythroid Transcription Factor GATA-1, subunit A"/>
    <property type="match status" value="1"/>
</dbReference>
<evidence type="ECO:0000313" key="5">
    <source>
        <dbReference type="Proteomes" id="UP000034954"/>
    </source>
</evidence>
<dbReference type="EMBL" id="LAQJ01000017">
    <property type="protein sequence ID" value="KKO21112.1"/>
    <property type="molecule type" value="Genomic_DNA"/>
</dbReference>
<keyword evidence="5" id="KW-1185">Reference proteome</keyword>
<protein>
    <recommendedName>
        <fullName evidence="3">DNA gyrase inhibitor YacG</fullName>
    </recommendedName>
</protein>
<dbReference type="PANTHER" id="PTHR36150:SF1">
    <property type="entry name" value="DNA GYRASE INHIBITOR YACG"/>
    <property type="match status" value="1"/>
</dbReference>
<feature type="binding site" evidence="3">
    <location>
        <position position="34"/>
    </location>
    <ligand>
        <name>Zn(2+)</name>
        <dbReference type="ChEBI" id="CHEBI:29105"/>
    </ligand>
</feature>
<comment type="function">
    <text evidence="3">Inhibits all the catalytic activities of DNA gyrase by preventing its interaction with DNA. Acts by binding directly to the C-terminal domain of GyrB, which probably disrupts DNA binding by the gyrase.</text>
</comment>
<comment type="subunit">
    <text evidence="3">Interacts with GyrB.</text>
</comment>
<sequence>MTNQKRDMKGMRCPHCERMFFYRMVHDIPTFPFCSERCKLVDLGAWLDEKYRIEEPVSAEALKELEKKERREHG</sequence>
<dbReference type="InterPro" id="IPR013088">
    <property type="entry name" value="Znf_NHR/GATA"/>
</dbReference>
<evidence type="ECO:0000256" key="1">
    <source>
        <dbReference type="ARBA" id="ARBA00022723"/>
    </source>
</evidence>